<feature type="coiled-coil region" evidence="1">
    <location>
        <begin position="830"/>
        <end position="864"/>
    </location>
</feature>
<reference evidence="3 4" key="1">
    <citation type="submission" date="2016-12" db="EMBL/GenBank/DDBJ databases">
        <title>Izhakiella australiana sp. nov. of genus Izhakiella isolated from Australian desert.</title>
        <authorList>
            <person name="Ji M."/>
        </authorList>
    </citation>
    <scope>NUCLEOTIDE SEQUENCE [LARGE SCALE GENOMIC DNA]</scope>
    <source>
        <strain evidence="3 4">D4N98</strain>
    </source>
</reference>
<feature type="region of interest" description="Disordered" evidence="2">
    <location>
        <begin position="463"/>
        <end position="483"/>
    </location>
</feature>
<dbReference type="Pfam" id="PF13558">
    <property type="entry name" value="SbcC_Walker_B"/>
    <property type="match status" value="1"/>
</dbReference>
<dbReference type="AlphaFoldDB" id="A0A1S8YG55"/>
<dbReference type="EMBL" id="MRUL01000017">
    <property type="protein sequence ID" value="OON38051.1"/>
    <property type="molecule type" value="Genomic_DNA"/>
</dbReference>
<evidence type="ECO:0000313" key="3">
    <source>
        <dbReference type="EMBL" id="OON38051.1"/>
    </source>
</evidence>
<feature type="coiled-coil region" evidence="1">
    <location>
        <begin position="906"/>
        <end position="933"/>
    </location>
</feature>
<evidence type="ECO:0000256" key="1">
    <source>
        <dbReference type="SAM" id="Coils"/>
    </source>
</evidence>
<gene>
    <name evidence="3" type="ORF">BTJ39_18950</name>
</gene>
<comment type="caution">
    <text evidence="3">The sequence shown here is derived from an EMBL/GenBank/DDBJ whole genome shotgun (WGS) entry which is preliminary data.</text>
</comment>
<dbReference type="SUPFAM" id="SSF52540">
    <property type="entry name" value="P-loop containing nucleoside triphosphate hydrolases"/>
    <property type="match status" value="2"/>
</dbReference>
<dbReference type="Gene3D" id="3.40.50.300">
    <property type="entry name" value="P-loop containing nucleotide triphosphate hydrolases"/>
    <property type="match status" value="2"/>
</dbReference>
<feature type="region of interest" description="Disordered" evidence="2">
    <location>
        <begin position="383"/>
        <end position="404"/>
    </location>
</feature>
<dbReference type="STRING" id="1926881.BTJ39_18950"/>
<evidence type="ECO:0000256" key="2">
    <source>
        <dbReference type="SAM" id="MobiDB-lite"/>
    </source>
</evidence>
<accession>A0A1S8YG55</accession>
<keyword evidence="4" id="KW-1185">Reference proteome</keyword>
<proteinExistence type="predicted"/>
<protein>
    <recommendedName>
        <fullName evidence="5">ATP-dependent dsDNA exonuclease</fullName>
    </recommendedName>
</protein>
<organism evidence="3 4">
    <name type="scientific">Izhakiella australiensis</name>
    <dbReference type="NCBI Taxonomy" id="1926881"/>
    <lineage>
        <taxon>Bacteria</taxon>
        <taxon>Pseudomonadati</taxon>
        <taxon>Pseudomonadota</taxon>
        <taxon>Gammaproteobacteria</taxon>
        <taxon>Enterobacterales</taxon>
        <taxon>Erwiniaceae</taxon>
        <taxon>Izhakiella</taxon>
    </lineage>
</organism>
<dbReference type="PANTHER" id="PTHR32114">
    <property type="entry name" value="ABC TRANSPORTER ABCH.3"/>
    <property type="match status" value="1"/>
</dbReference>
<dbReference type="RefSeq" id="WP_078004287.1">
    <property type="nucleotide sequence ID" value="NZ_MRUL01000017.1"/>
</dbReference>
<evidence type="ECO:0000313" key="4">
    <source>
        <dbReference type="Proteomes" id="UP000190667"/>
    </source>
</evidence>
<dbReference type="InterPro" id="IPR027417">
    <property type="entry name" value="P-loop_NTPase"/>
</dbReference>
<feature type="compositionally biased region" description="Low complexity" evidence="2">
    <location>
        <begin position="383"/>
        <end position="396"/>
    </location>
</feature>
<name>A0A1S8YG55_9GAMM</name>
<feature type="coiled-coil region" evidence="1">
    <location>
        <begin position="716"/>
        <end position="750"/>
    </location>
</feature>
<keyword evidence="1" id="KW-0175">Coiled coil</keyword>
<feature type="compositionally biased region" description="Low complexity" evidence="2">
    <location>
        <begin position="463"/>
        <end position="472"/>
    </location>
</feature>
<dbReference type="OrthoDB" id="9795626at2"/>
<dbReference type="PANTHER" id="PTHR32114:SF2">
    <property type="entry name" value="ABC TRANSPORTER ABCH.3"/>
    <property type="match status" value="1"/>
</dbReference>
<feature type="coiled-coil region" evidence="1">
    <location>
        <begin position="544"/>
        <end position="578"/>
    </location>
</feature>
<evidence type="ECO:0008006" key="5">
    <source>
        <dbReference type="Google" id="ProtNLM"/>
    </source>
</evidence>
<sequence length="1221" mass="140283">MKIITLRFKNLNSLRGEWRIDFSTGPFASNGLFAITGPTGAGKTTLLDAICLALYHATPRLGGLSQTQNDLMTRNTAECLAEVEFEVKGERWRAFWGQNRARGAADGNLQPPRVELVRCSDNQIVADKVNDKKLMLEKLTGLDFARFTRSMMLSQGQFAAFLNADAKDRAELLEQLTGTEIYGQISARVYEQHKNARSELELLKTEAGAMELLDNDAREALLAQQQQLLAAEQVLTQQYEQRQQQSRWLEQSISLEEQLRQAQSRQQNLHAQWQATQPERDRLTQAAPAEALRPLWTQKRQLQQDRLTLAEQSKQLLSQLEEADKALGNAAVAFQQAGDQHQQLEQQINQQEILLNEQVIPLDHQLATLSQQQQELARDQATQQQALQTRRGQHQQLQSDITALQHQQQQQRQWQKEQLKVASWGPELAGWRQQLRHLQQQHQQSEQLAHQQRLAAGEQQQLEQQISQQSQRMEPLQKREAQASIHCQAAEQALTSLRQQHDEQTRRDDLNLLASQRPARQKLLLLDSQAQPLIRRQQALHQSAAQQQSALAEKQQETQTLRQRYEAKQQQVSAVEKQQALELRIIELEAERERLVAGEPCPLCGSCQHPAVESYRELVADDTASCLLALRSELTRLAQQESVSSEQLKTLEKQHQQDSREAEEIARQLVDLTTEWQRCCAELPLSLPLAQSEALADWQLQQEGQEGECRQILQQFEEAERSWHRAREDYQQQQQQLMQAGQQHQMLLQRQQTQAEQLIALDDRLGAQQQAYQQQLQDWQNTLNDSGLSLPVDDWQSWLEACEQRWQQWQHNERALNENIRQLGEYQVREQVLTTDCEEKAARLQQLQQQSDALQQRHQQSALQRRALFGDRLPSQARSQWQQQRQQSESLRAERQTNWQQAEKQRNTLDGQYQTLSAQLQQVNQRATTLESEFTLALQHADFSSEQQYLDALLEPAEQQRLQTSQQQLDHHLQQQKALLAQALLAQEQHQARRPETLTSTPELLPSELESLRQQLRENALHQGEVTQQLTSDARRRTQQQAVLQRIAADEQRLTDWSRLNQLIGSQTGDRFRRFAQGLTLDHLVWLANNQLIRLHGRYMLQRKNSEALELQVIDTWQADALRDTRTLSGGESFLVSLALALALSDLVSHKTRIESLFLDEGFGTLDAETLDIALDALDALNASGKTIGVISHVEAMKERIPVQIKVRKQNGLGYSKLELP</sequence>
<dbReference type="Proteomes" id="UP000190667">
    <property type="component" value="Unassembled WGS sequence"/>
</dbReference>